<dbReference type="Pfam" id="PF00528">
    <property type="entry name" value="BPD_transp_1"/>
    <property type="match status" value="1"/>
</dbReference>
<sequence>MTVATRPPGPDTLRQRAAAGVSPAGRGPRRGRGIAYATSGVLLSLVFVLPLVWALIQSFEPGTDIAATPSAKDFTRLTFGNYTGLLGSGNDIEHYMLNSFAVALGTALLTAVVATLAGYGFGRFRFRGKGIVFGVILVTVMIPFQAILTPLFIELNDVHLTNSLYGLVLFYVTFNLPFSVFIMRNTFLQIPSEIEEAAFVDGASHWTMLIRVLRPLILPGIATTVLYAFLSSWTEFLGALTFLTSQSKYTLPVELYNLEVGTYGGVNLGYLIAGTVIAMVPCIVLYVSLQRYYVQGLMAGSVKS</sequence>
<evidence type="ECO:0000259" key="9">
    <source>
        <dbReference type="PROSITE" id="PS50928"/>
    </source>
</evidence>
<feature type="domain" description="ABC transmembrane type-1" evidence="9">
    <location>
        <begin position="96"/>
        <end position="289"/>
    </location>
</feature>
<dbReference type="InterPro" id="IPR000515">
    <property type="entry name" value="MetI-like"/>
</dbReference>
<dbReference type="PANTHER" id="PTHR43744:SF8">
    <property type="entry name" value="SN-GLYCEROL-3-PHOSPHATE TRANSPORT SYSTEM PERMEASE PROTEIN UGPE"/>
    <property type="match status" value="1"/>
</dbReference>
<dbReference type="SUPFAM" id="SSF161098">
    <property type="entry name" value="MetI-like"/>
    <property type="match status" value="1"/>
</dbReference>
<keyword evidence="4 7" id="KW-0812">Transmembrane</keyword>
<keyword evidence="6 7" id="KW-0472">Membrane</keyword>
<accession>A0A941E9Q7</accession>
<keyword evidence="11" id="KW-1185">Reference proteome</keyword>
<comment type="similarity">
    <text evidence="7">Belongs to the binding-protein-dependent transport system permease family.</text>
</comment>
<feature type="transmembrane region" description="Helical" evidence="7">
    <location>
        <begin position="164"/>
        <end position="183"/>
    </location>
</feature>
<dbReference type="Proteomes" id="UP000676325">
    <property type="component" value="Unassembled WGS sequence"/>
</dbReference>
<evidence type="ECO:0000256" key="4">
    <source>
        <dbReference type="ARBA" id="ARBA00022692"/>
    </source>
</evidence>
<dbReference type="GO" id="GO:0005886">
    <property type="term" value="C:plasma membrane"/>
    <property type="evidence" value="ECO:0007669"/>
    <property type="project" value="UniProtKB-SubCell"/>
</dbReference>
<organism evidence="10 11">
    <name type="scientific">Actinospica acidithermotolerans</name>
    <dbReference type="NCBI Taxonomy" id="2828514"/>
    <lineage>
        <taxon>Bacteria</taxon>
        <taxon>Bacillati</taxon>
        <taxon>Actinomycetota</taxon>
        <taxon>Actinomycetes</taxon>
        <taxon>Catenulisporales</taxon>
        <taxon>Actinospicaceae</taxon>
        <taxon>Actinospica</taxon>
    </lineage>
</organism>
<protein>
    <submittedName>
        <fullName evidence="10">Carbohydrate ABC transporter permease</fullName>
    </submittedName>
</protein>
<dbReference type="PROSITE" id="PS50928">
    <property type="entry name" value="ABC_TM1"/>
    <property type="match status" value="1"/>
</dbReference>
<evidence type="ECO:0000256" key="7">
    <source>
        <dbReference type="RuleBase" id="RU363032"/>
    </source>
</evidence>
<proteinExistence type="inferred from homology"/>
<evidence type="ECO:0000256" key="2">
    <source>
        <dbReference type="ARBA" id="ARBA00022448"/>
    </source>
</evidence>
<reference evidence="10" key="1">
    <citation type="submission" date="2021-04" db="EMBL/GenBank/DDBJ databases">
        <title>Genome based classification of Actinospica acidithermotolerans sp. nov., an actinobacterium isolated from an Indonesian hot spring.</title>
        <authorList>
            <person name="Kusuma A.B."/>
            <person name="Putra K.E."/>
            <person name="Nafisah S."/>
            <person name="Loh J."/>
            <person name="Nouioui I."/>
            <person name="Goodfellow M."/>
        </authorList>
    </citation>
    <scope>NUCLEOTIDE SEQUENCE</scope>
    <source>
        <strain evidence="10">MGRD01-02</strain>
    </source>
</reference>
<feature type="transmembrane region" description="Helical" evidence="7">
    <location>
        <begin position="95"/>
        <end position="119"/>
    </location>
</feature>
<comment type="subcellular location">
    <subcellularLocation>
        <location evidence="1 7">Cell membrane</location>
        <topology evidence="1 7">Multi-pass membrane protein</topology>
    </subcellularLocation>
</comment>
<feature type="transmembrane region" description="Helical" evidence="7">
    <location>
        <begin position="34"/>
        <end position="56"/>
    </location>
</feature>
<comment type="caution">
    <text evidence="10">The sequence shown here is derived from an EMBL/GenBank/DDBJ whole genome shotgun (WGS) entry which is preliminary data.</text>
</comment>
<keyword evidence="3" id="KW-1003">Cell membrane</keyword>
<feature type="transmembrane region" description="Helical" evidence="7">
    <location>
        <begin position="212"/>
        <end position="230"/>
    </location>
</feature>
<gene>
    <name evidence="10" type="ORF">KDK95_02335</name>
</gene>
<evidence type="ECO:0000256" key="5">
    <source>
        <dbReference type="ARBA" id="ARBA00022989"/>
    </source>
</evidence>
<dbReference type="EMBL" id="JAGSOH010000003">
    <property type="protein sequence ID" value="MBR7825129.1"/>
    <property type="molecule type" value="Genomic_DNA"/>
</dbReference>
<evidence type="ECO:0000256" key="3">
    <source>
        <dbReference type="ARBA" id="ARBA00022475"/>
    </source>
</evidence>
<feature type="region of interest" description="Disordered" evidence="8">
    <location>
        <begin position="1"/>
        <end position="29"/>
    </location>
</feature>
<dbReference type="CDD" id="cd06261">
    <property type="entry name" value="TM_PBP2"/>
    <property type="match status" value="1"/>
</dbReference>
<evidence type="ECO:0000313" key="11">
    <source>
        <dbReference type="Proteomes" id="UP000676325"/>
    </source>
</evidence>
<keyword evidence="5 7" id="KW-1133">Transmembrane helix</keyword>
<feature type="compositionally biased region" description="Low complexity" evidence="8">
    <location>
        <begin position="16"/>
        <end position="26"/>
    </location>
</feature>
<keyword evidence="2 7" id="KW-0813">Transport</keyword>
<dbReference type="Gene3D" id="1.10.3720.10">
    <property type="entry name" value="MetI-like"/>
    <property type="match status" value="1"/>
</dbReference>
<evidence type="ECO:0000313" key="10">
    <source>
        <dbReference type="EMBL" id="MBR7825129.1"/>
    </source>
</evidence>
<evidence type="ECO:0000256" key="8">
    <source>
        <dbReference type="SAM" id="MobiDB-lite"/>
    </source>
</evidence>
<name>A0A941E9Q7_9ACTN</name>
<dbReference type="AlphaFoldDB" id="A0A941E9Q7"/>
<feature type="transmembrane region" description="Helical" evidence="7">
    <location>
        <begin position="131"/>
        <end position="152"/>
    </location>
</feature>
<dbReference type="GO" id="GO:0055085">
    <property type="term" value="P:transmembrane transport"/>
    <property type="evidence" value="ECO:0007669"/>
    <property type="project" value="InterPro"/>
</dbReference>
<feature type="transmembrane region" description="Helical" evidence="7">
    <location>
        <begin position="268"/>
        <end position="289"/>
    </location>
</feature>
<dbReference type="PANTHER" id="PTHR43744">
    <property type="entry name" value="ABC TRANSPORTER PERMEASE PROTEIN MG189-RELATED-RELATED"/>
    <property type="match status" value="1"/>
</dbReference>
<dbReference type="InterPro" id="IPR035906">
    <property type="entry name" value="MetI-like_sf"/>
</dbReference>
<evidence type="ECO:0000256" key="1">
    <source>
        <dbReference type="ARBA" id="ARBA00004651"/>
    </source>
</evidence>
<evidence type="ECO:0000256" key="6">
    <source>
        <dbReference type="ARBA" id="ARBA00023136"/>
    </source>
</evidence>
<dbReference type="RefSeq" id="WP_212516288.1">
    <property type="nucleotide sequence ID" value="NZ_JAGSOH010000003.1"/>
</dbReference>